<feature type="domain" description="DUF3645" evidence="8">
    <location>
        <begin position="2331"/>
        <end position="2361"/>
    </location>
</feature>
<evidence type="ECO:0000313" key="11">
    <source>
        <dbReference type="Proteomes" id="UP001456524"/>
    </source>
</evidence>
<keyword evidence="3" id="KW-0645">Protease</keyword>
<evidence type="ECO:0000259" key="8">
    <source>
        <dbReference type="Pfam" id="PF12359"/>
    </source>
</evidence>
<dbReference type="InterPro" id="IPR022099">
    <property type="entry name" value="DUF3638"/>
</dbReference>
<evidence type="ECO:0000256" key="5">
    <source>
        <dbReference type="ARBA" id="ARBA00022801"/>
    </source>
</evidence>
<dbReference type="InterPro" id="IPR046541">
    <property type="entry name" value="DUF6606"/>
</dbReference>
<dbReference type="PANTHER" id="PTHR13367">
    <property type="entry name" value="UBIQUITIN THIOESTERASE"/>
    <property type="match status" value="1"/>
</dbReference>
<feature type="domain" description="DUF3638" evidence="7">
    <location>
        <begin position="1988"/>
        <end position="2211"/>
    </location>
</feature>
<dbReference type="Pfam" id="PF12359">
    <property type="entry name" value="DUF3645"/>
    <property type="match status" value="1"/>
</dbReference>
<keyword evidence="4" id="KW-0833">Ubl conjugation pathway</keyword>
<evidence type="ECO:0000256" key="3">
    <source>
        <dbReference type="ARBA" id="ARBA00022670"/>
    </source>
</evidence>
<dbReference type="Proteomes" id="UP001456524">
    <property type="component" value="Unassembled WGS sequence"/>
</dbReference>
<organism evidence="10 11">
    <name type="scientific">Phyllosticta citrichinensis</name>
    <dbReference type="NCBI Taxonomy" id="1130410"/>
    <lineage>
        <taxon>Eukaryota</taxon>
        <taxon>Fungi</taxon>
        <taxon>Dikarya</taxon>
        <taxon>Ascomycota</taxon>
        <taxon>Pezizomycotina</taxon>
        <taxon>Dothideomycetes</taxon>
        <taxon>Dothideomycetes incertae sedis</taxon>
        <taxon>Botryosphaeriales</taxon>
        <taxon>Phyllostictaceae</taxon>
        <taxon>Phyllosticta</taxon>
    </lineage>
</organism>
<dbReference type="EC" id="3.4.19.12" evidence="2"/>
<name>A0ABR1Y443_9PEZI</name>
<proteinExistence type="predicted"/>
<comment type="caution">
    <text evidence="10">The sequence shown here is derived from an EMBL/GenBank/DDBJ whole genome shotgun (WGS) entry which is preliminary data.</text>
</comment>
<evidence type="ECO:0000256" key="2">
    <source>
        <dbReference type="ARBA" id="ARBA00012759"/>
    </source>
</evidence>
<evidence type="ECO:0000256" key="4">
    <source>
        <dbReference type="ARBA" id="ARBA00022786"/>
    </source>
</evidence>
<comment type="catalytic activity">
    <reaction evidence="1">
        <text>Thiol-dependent hydrolysis of ester, thioester, amide, peptide and isopeptide bonds formed by the C-terminal Gly of ubiquitin (a 76-residue protein attached to proteins as an intracellular targeting signal).</text>
        <dbReference type="EC" id="3.4.19.12"/>
    </reaction>
</comment>
<evidence type="ECO:0000259" key="9">
    <source>
        <dbReference type="Pfam" id="PF20255"/>
    </source>
</evidence>
<keyword evidence="11" id="KW-1185">Reference proteome</keyword>
<dbReference type="Pfam" id="PF20255">
    <property type="entry name" value="DUF6606"/>
    <property type="match status" value="1"/>
</dbReference>
<evidence type="ECO:0000256" key="1">
    <source>
        <dbReference type="ARBA" id="ARBA00000707"/>
    </source>
</evidence>
<accession>A0ABR1Y443</accession>
<dbReference type="InterPro" id="IPR022105">
    <property type="entry name" value="DUF3645"/>
</dbReference>
<sequence length="3087" mass="348844">MALDKAEVDFLVNHVVLPPQLPQESESEDEQHQCEARLLRFVLESITSFSGHCEGRVQKAWRSAASALENYDRAVAGSTLCKETLEEIILNLKPSESILVHVKAQNAGLLLHRTSSTEVILDAFEASAESEQVIQTKGRLLWSFPGRSVIAPCDIVQDAKFGKELAAIIQRLHSETVPLMQPTSRKANESVTEIRDTTHPGLVTEKVLSLLAACGDHFDSPRLHKHVRDEVNWNKAGVPWRRSPFWLVMRVCLHLVLAHSLDLEQAKSHYKNFLAFLLARVSRTAQGQVAHDVAAIINMKAARKLSKLGHKGFDFVVNAVESAVKDSRASLERSWLQIQREDKRRVDKLPTAATEMDTHLRLPRSGPYILQAIANDGSEIQPEEFRPPSGTTLRLDSNGLPILGTSSSDDKIFLMADVEHWIFEELGQWKSGRSACGQDCVSLKTFLMQYMAISLSLYSGNSRALSIMLLAILQIWTALDSICIQLQPMIGEYSPEVPERILEPLLLTQLYHMEKLSSIEAYLEMRHRNATHEKTRILQDPKLNSFSVRYFNGSSHHQNLRTAIEKEARMKRDKKIQEWREKSNKHETLKKEAATLAHQCWSEKRQRRQFCKKCDLEGQAAALEISVDEWSLPQNECQLKAAVFELDCPIEFAIWRDSTYAILQGLGREDLNRDKPPETLLSSYELLRHRFLVKDHNLTLGSTNKSFLKSHYRSYKFPRGIDEVCLHNALYYRLVDHGTSAWVADQDDNPSFHRHCVTKLPQNQYSNLQTFADTSSCAPNAAIAKQSECHSGLNDHEFIAFASLRAGERTQMLNVLRELGSADLTFGAEAVHILIRQTVIQAGQRGKGVRRVAHEVFRDTTFCDRLLDLLHDHLEAIKGNWKEQHRLATLALLGLRVLSLTTASAVVERAAQLLRSIRRVALVWSRQVSSKLPSCSNEGSAKGLRTAILRIAMTCRMTFDVDPQNMSRMLASDEDILNLVETSILIQSNQPIRLTDLPHEVQRDILLNQKLSRKLEQPLKKLMTQSSLGVNQALGLICGMSNFAGDWAFPFDSGCSWTTNETAESCGGRRQRLHYNLLTGELLIDGQPLGRLPSVYTQQSLYRRVFGSRVLNVSVSSMPQMQYRSLQMIDGHEVHLGLHGGELLIKAIKDGRVLRIIPHEVFHGDLPHPFEHDFVHWMNMEDRSIHFRPVNTPWTESPDATKIKFDPDGRSSMQMSGGGKLVESRSSLGRSIHDILEPIECTSHVVITESTERRIWIEMPRFGLRFVINKDGRLESQQLSATVAQEQDIGCMFGLRNKLILEATGSHVSLNQKSLLVPFGSVSVGSTNCYKSVNIETGSDRKLRFVQFYVNNALGTLQGGSDITEILFRAYLHAVTTFVLPDPLTRHTGTSEALSILQDQRLKSSFPLTEEAIEILSRIAALTPKRNHYPRHLKKMQQIGWNSTLDQLAQHEGFEMLAREIFLHNSGFSFLSEPKAFAPDTISGSRGHSLLLERAYSRNSSIRNARLERGAHQYQDETYKARDREIKSSRALRAYDIASLILEWPPQVTLIDNISQMAEGWATVSGYHLDLPAEEMNITKTLEFPVVENWGYLYSLCRACDKEDDRYRLLFLFTTLDFDASASDPSLRSSYLRTLLGIAFSGRFKTLMPPHTRYNLSAGKKPQYLTLQTSLNAAYRQDGFRDRDGEDRSASEHRYSIYDEQRKEQRDRIRQFVESQWPCDAPRIPQGNLNLLDVSKASQICKRLFTEWNNNRKFFLHLCEVESILRQIHSERTSPRRLCGIPARNPPSEKHFENVYPSLMMLLGSKAPPKLESQPRAFTVTPSMSRPQESSDRRELRQILAELKSGGNDTRVTYVDDLLSSLEALENATSTDLPQNIDRGLEELLEHREQLLAFVEECMAKFCDALRPIARHEESVWTAGLWPRITSSALLKCLSPKTLKELPGEWKHALLVLGEAVSSLQRSERLVNLGLKNNVLGFYKESSEAGRRGWSSGDFPDWLLIEVENNLTIREVQAVVALKMISPESGSNSVLQLNMGEGKSSVITPMAVAALANRDQIARLIVLKPLLKQTNSLLTQRLGGLVDRAVYHTHFSRDTKLDQESLSSLRQIYEECKANQDVLLALPEQILSFRLMGREKLHTTKHEALARSLVSLDHWLGQHCRDVLDESDELLDSKFQLVYSMGNQQHMDGQPDRWVLIQGVFSLILRSVRQIHSQYLENVQVEYRGRSFPFFTFLKPHACARFLHTLVQQILQGNLIGVSFDHCSPSIREAAEKFISERNLTAEEFKLMKSEFASTTLWDKLHLLRGLFAHKILDFTMQHKLWLVNYGLALDRCLMAVPYRAKGVPSQRAEFGHPDVALTLTCLSYYYSGLTSSQLGRAFEVLMAESDPESEYVRWTKDCSSLKPELHSLEGLNLDDVDLWESEIFPGLRFSKAAADFYMSRVVFPREGKEFPSKLSLSAWDLPSSNEDMITTGFSGTNDNKSLLPSSIHQHDLPQLQHTNAMVIELLLKNDNRTYFEAKNEQGRRLGLDGLLRTISRQSRKVQVLIDVGAQVLEAGNEDVAKLWLRHSPESEAAVFFNESDDVMVIDRQSRVEYLSTSPFKNKLDQCVTYLDEVHTRGVDLHFPTNTRAAVTLGTKLTKDRLVQGCMRMRKLGCNQSLVFFAPPEVHQAILATSGKSAAQELDSADVVRWSLAQTCSMTDVMKPLYTIQGLEFCHRVRACSTLTKIDSVLSATDIASFNKDIREPEARKLEEMYGAEAGDNIVRPCLMDEVAQKDPVAQPLIASWNSSDPSATQDFVLQEEQEREIAHEVEQEREVEKARAAKPLPHALHQDVVTFVKTGTWQKGPNSPFYQAFEGLKNTSAYKSLRIKNTCQRLFVTKDFVQTVKHNDNVPDLDQFLRPAKWVVSSTTSTNLVIISPFEANELLPMFQTSTAVTLHIYSASTSKKMRSFSDLSFYTITGERPIGSPSRPLSLPLAVAQLDIFAGCLFLKDYDSYLSVCDFLGLVARKDRVGDDCQSKMARIATDGFADREARALLDWPVDCPFLASPLAFLRALTAIRRKGQAYAQTHLGSVANACVLTEGGFEEV</sequence>
<reference evidence="10 11" key="1">
    <citation type="journal article" date="2022" name="G3 (Bethesda)">
        <title>Enemy or ally: a genomic approach to elucidate the lifestyle of Phyllosticta citrichinaensis.</title>
        <authorList>
            <person name="Buijs V.A."/>
            <person name="Groenewald J.Z."/>
            <person name="Haridas S."/>
            <person name="LaButti K.M."/>
            <person name="Lipzen A."/>
            <person name="Martin F.M."/>
            <person name="Barry K."/>
            <person name="Grigoriev I.V."/>
            <person name="Crous P.W."/>
            <person name="Seidl M.F."/>
        </authorList>
    </citation>
    <scope>NUCLEOTIDE SEQUENCE [LARGE SCALE GENOMIC DNA]</scope>
    <source>
        <strain evidence="10 11">CBS 129764</strain>
    </source>
</reference>
<dbReference type="EMBL" id="JBBWUH010000002">
    <property type="protein sequence ID" value="KAK8175926.1"/>
    <property type="molecule type" value="Genomic_DNA"/>
</dbReference>
<evidence type="ECO:0000313" key="10">
    <source>
        <dbReference type="EMBL" id="KAK8175926.1"/>
    </source>
</evidence>
<dbReference type="Pfam" id="PF12340">
    <property type="entry name" value="DUF3638"/>
    <property type="match status" value="1"/>
</dbReference>
<dbReference type="PANTHER" id="PTHR13367:SF33">
    <property type="entry name" value="P-LOOP CONTAINING NUCLEOSIDE TRIPHOSPHATE HYDROLASE PROTEIN"/>
    <property type="match status" value="1"/>
</dbReference>
<keyword evidence="5" id="KW-0378">Hydrolase</keyword>
<evidence type="ECO:0000256" key="6">
    <source>
        <dbReference type="ARBA" id="ARBA00022807"/>
    </source>
</evidence>
<dbReference type="InterPro" id="IPR051346">
    <property type="entry name" value="OTU_Deubiquitinase"/>
</dbReference>
<gene>
    <name evidence="10" type="ORF">IWX90DRAFT_379629</name>
</gene>
<protein>
    <recommendedName>
        <fullName evidence="2">ubiquitinyl hydrolase 1</fullName>
        <ecNumber evidence="2">3.4.19.12</ecNumber>
    </recommendedName>
</protein>
<keyword evidence="6" id="KW-0788">Thiol protease</keyword>
<feature type="domain" description="DUF6606" evidence="9">
    <location>
        <begin position="11"/>
        <end position="281"/>
    </location>
</feature>
<evidence type="ECO:0000259" key="7">
    <source>
        <dbReference type="Pfam" id="PF12340"/>
    </source>
</evidence>